<evidence type="ECO:0000313" key="2">
    <source>
        <dbReference type="EMBL" id="MBB5285908.1"/>
    </source>
</evidence>
<evidence type="ECO:0000313" key="3">
    <source>
        <dbReference type="Proteomes" id="UP000557307"/>
    </source>
</evidence>
<dbReference type="Proteomes" id="UP000557307">
    <property type="component" value="Unassembled WGS sequence"/>
</dbReference>
<accession>A0A840U0K3</accession>
<protein>
    <submittedName>
        <fullName evidence="2">Uncharacterized protein</fullName>
    </submittedName>
</protein>
<gene>
    <name evidence="2" type="ORF">HNQ92_004068</name>
</gene>
<feature type="transmembrane region" description="Helical" evidence="1">
    <location>
        <begin position="109"/>
        <end position="132"/>
    </location>
</feature>
<keyword evidence="1" id="KW-0472">Membrane</keyword>
<name>A0A840U0K3_9BACT</name>
<feature type="transmembrane region" description="Helical" evidence="1">
    <location>
        <begin position="37"/>
        <end position="67"/>
    </location>
</feature>
<reference evidence="2 3" key="1">
    <citation type="submission" date="2020-08" db="EMBL/GenBank/DDBJ databases">
        <title>Genomic Encyclopedia of Type Strains, Phase IV (KMG-IV): sequencing the most valuable type-strain genomes for metagenomic binning, comparative biology and taxonomic classification.</title>
        <authorList>
            <person name="Goeker M."/>
        </authorList>
    </citation>
    <scope>NUCLEOTIDE SEQUENCE [LARGE SCALE GENOMIC DNA]</scope>
    <source>
        <strain evidence="2 3">DSM 105074</strain>
    </source>
</reference>
<comment type="caution">
    <text evidence="2">The sequence shown here is derived from an EMBL/GenBank/DDBJ whole genome shotgun (WGS) entry which is preliminary data.</text>
</comment>
<organism evidence="2 3">
    <name type="scientific">Rhabdobacter roseus</name>
    <dbReference type="NCBI Taxonomy" id="1655419"/>
    <lineage>
        <taxon>Bacteria</taxon>
        <taxon>Pseudomonadati</taxon>
        <taxon>Bacteroidota</taxon>
        <taxon>Cytophagia</taxon>
        <taxon>Cytophagales</taxon>
        <taxon>Cytophagaceae</taxon>
        <taxon>Rhabdobacter</taxon>
    </lineage>
</organism>
<evidence type="ECO:0000256" key="1">
    <source>
        <dbReference type="SAM" id="Phobius"/>
    </source>
</evidence>
<sequence length="144" mass="17535">MNTLYFQYRKKVAITMLIMIVSYFFTCYYDTKWNLPIVLWALLCFFGDTFSNRITCFFILASWASLWPLVIWYDRKIKWFFLAATVMLWWEIIRALPFNLQRPLDHHTLWFWVPGNIFAASFAYLFYLYFIVKAPKWISESTPE</sequence>
<feature type="transmembrane region" description="Helical" evidence="1">
    <location>
        <begin position="12"/>
        <end position="31"/>
    </location>
</feature>
<keyword evidence="3" id="KW-1185">Reference proteome</keyword>
<feature type="transmembrane region" description="Helical" evidence="1">
    <location>
        <begin position="79"/>
        <end position="97"/>
    </location>
</feature>
<proteinExistence type="predicted"/>
<dbReference type="AlphaFoldDB" id="A0A840U0K3"/>
<keyword evidence="1" id="KW-1133">Transmembrane helix</keyword>
<dbReference type="EMBL" id="JACHGF010000007">
    <property type="protein sequence ID" value="MBB5285908.1"/>
    <property type="molecule type" value="Genomic_DNA"/>
</dbReference>
<keyword evidence="1" id="KW-0812">Transmembrane</keyword>